<comment type="subcellular location">
    <subcellularLocation>
        <location evidence="1 10">Cell membrane</location>
        <topology evidence="1 10">Multi-pass membrane protein</topology>
    </subcellularLocation>
</comment>
<dbReference type="Pfam" id="PF00909">
    <property type="entry name" value="Ammonium_transp"/>
    <property type="match status" value="1"/>
</dbReference>
<feature type="signal peptide" evidence="11">
    <location>
        <begin position="1"/>
        <end position="25"/>
    </location>
</feature>
<keyword evidence="14" id="KW-1185">Reference proteome</keyword>
<dbReference type="PROSITE" id="PS01219">
    <property type="entry name" value="AMMONIUM_TRANSP"/>
    <property type="match status" value="1"/>
</dbReference>
<dbReference type="InterPro" id="IPR029020">
    <property type="entry name" value="Ammonium/urea_transptr"/>
</dbReference>
<evidence type="ECO:0000256" key="3">
    <source>
        <dbReference type="ARBA" id="ARBA00022448"/>
    </source>
</evidence>
<evidence type="ECO:0000313" key="13">
    <source>
        <dbReference type="EMBL" id="GAV23477.1"/>
    </source>
</evidence>
<feature type="transmembrane region" description="Helical" evidence="10">
    <location>
        <begin position="35"/>
        <end position="57"/>
    </location>
</feature>
<keyword evidence="4" id="KW-1003">Cell membrane</keyword>
<feature type="transmembrane region" description="Helical" evidence="10">
    <location>
        <begin position="156"/>
        <end position="177"/>
    </location>
</feature>
<accession>A0A1L8CX48</accession>
<evidence type="ECO:0000256" key="11">
    <source>
        <dbReference type="SAM" id="SignalP"/>
    </source>
</evidence>
<evidence type="ECO:0000256" key="5">
    <source>
        <dbReference type="ARBA" id="ARBA00022692"/>
    </source>
</evidence>
<dbReference type="InterPro" id="IPR018047">
    <property type="entry name" value="Ammonium_transpt_CS"/>
</dbReference>
<dbReference type="InterPro" id="IPR001905">
    <property type="entry name" value="Ammonium_transpt"/>
</dbReference>
<comment type="caution">
    <text evidence="13">The sequence shown here is derived from an EMBL/GenBank/DDBJ whole genome shotgun (WGS) entry which is preliminary data.</text>
</comment>
<feature type="transmembrane region" description="Helical" evidence="10">
    <location>
        <begin position="311"/>
        <end position="332"/>
    </location>
</feature>
<keyword evidence="6 10" id="KW-1133">Transmembrane helix</keyword>
<dbReference type="Proteomes" id="UP000187485">
    <property type="component" value="Unassembled WGS sequence"/>
</dbReference>
<dbReference type="Gene3D" id="1.10.3430.10">
    <property type="entry name" value="Ammonium transporter AmtB like domains"/>
    <property type="match status" value="1"/>
</dbReference>
<feature type="domain" description="Ammonium transporter AmtB-like" evidence="12">
    <location>
        <begin position="36"/>
        <end position="435"/>
    </location>
</feature>
<dbReference type="NCBIfam" id="TIGR00836">
    <property type="entry name" value="amt"/>
    <property type="match status" value="1"/>
</dbReference>
<dbReference type="EMBL" id="BDJK01000055">
    <property type="protein sequence ID" value="GAV23477.1"/>
    <property type="molecule type" value="Genomic_DNA"/>
</dbReference>
<evidence type="ECO:0000256" key="8">
    <source>
        <dbReference type="ARBA" id="ARBA00023177"/>
    </source>
</evidence>
<feature type="transmembrane region" description="Helical" evidence="10">
    <location>
        <begin position="127"/>
        <end position="149"/>
    </location>
</feature>
<keyword evidence="3 10" id="KW-0813">Transport</keyword>
<feature type="transmembrane region" description="Helical" evidence="10">
    <location>
        <begin position="344"/>
        <end position="363"/>
    </location>
</feature>
<dbReference type="STRING" id="870242.cpu_19870"/>
<dbReference type="RefSeq" id="WP_075859891.1">
    <property type="nucleotide sequence ID" value="NZ_BDJK01000055.1"/>
</dbReference>
<evidence type="ECO:0000256" key="10">
    <source>
        <dbReference type="RuleBase" id="RU362002"/>
    </source>
</evidence>
<evidence type="ECO:0000256" key="9">
    <source>
        <dbReference type="ARBA" id="ARBA00050025"/>
    </source>
</evidence>
<dbReference type="InterPro" id="IPR024041">
    <property type="entry name" value="NH4_transpt_AmtB-like_dom"/>
</dbReference>
<evidence type="ECO:0000256" key="1">
    <source>
        <dbReference type="ARBA" id="ARBA00004651"/>
    </source>
</evidence>
<dbReference type="GO" id="GO:0005886">
    <property type="term" value="C:plasma membrane"/>
    <property type="evidence" value="ECO:0007669"/>
    <property type="project" value="UniProtKB-SubCell"/>
</dbReference>
<keyword evidence="5 10" id="KW-0812">Transmembrane</keyword>
<proteinExistence type="inferred from homology"/>
<dbReference type="GO" id="GO:0008519">
    <property type="term" value="F:ammonium channel activity"/>
    <property type="evidence" value="ECO:0007669"/>
    <property type="project" value="InterPro"/>
</dbReference>
<evidence type="ECO:0000256" key="2">
    <source>
        <dbReference type="ARBA" id="ARBA00005887"/>
    </source>
</evidence>
<dbReference type="SUPFAM" id="SSF111352">
    <property type="entry name" value="Ammonium transporter"/>
    <property type="match status" value="1"/>
</dbReference>
<evidence type="ECO:0000256" key="6">
    <source>
        <dbReference type="ARBA" id="ARBA00022989"/>
    </source>
</evidence>
<feature type="transmembrane region" description="Helical" evidence="10">
    <location>
        <begin position="224"/>
        <end position="245"/>
    </location>
</feature>
<comment type="similarity">
    <text evidence="2 10">Belongs to the ammonia transporter channel (TC 1.A.11.2) family.</text>
</comment>
<feature type="transmembrane region" description="Helical" evidence="10">
    <location>
        <begin position="288"/>
        <end position="305"/>
    </location>
</feature>
<feature type="transmembrane region" description="Helical" evidence="10">
    <location>
        <begin position="189"/>
        <end position="212"/>
    </location>
</feature>
<feature type="transmembrane region" description="Helical" evidence="10">
    <location>
        <begin position="383"/>
        <end position="405"/>
    </location>
</feature>
<feature type="transmembrane region" description="Helical" evidence="10">
    <location>
        <begin position="257"/>
        <end position="276"/>
    </location>
</feature>
<dbReference type="PANTHER" id="PTHR43029">
    <property type="entry name" value="AMMONIUM TRANSPORTER MEP2"/>
    <property type="match status" value="1"/>
</dbReference>
<name>A0A1L8CX48_9THEO</name>
<keyword evidence="8 10" id="KW-0924">Ammonia transport</keyword>
<sequence length="464" mass="48696">MSKRVKYSFYLLPLLLLIAPGVALADDSSINTGDTAFVLISAALVMIMTLPGVALFYGGMVRRKNTLSTIMQSLFIMALISVQWVLWGYSIAFGPDKAHLFGSLAWLGLKGVGQAPNPDYSATIPHLAFMAFQMMFAVITPALITGAIAERMRFPAFTAFTLLWATLVYAPLAHWVWGVGGWMRNLGVLDFAGGTVVHISSGVSGLIAALMLGKRKGYGSEPMAPHNLPLTVLGAALLWFGWFGFNAGSALSANGLAASAFVVTNTAAAAAALSWIIAEWFHQGKPTVLGGASGLVAGLVAITPASGFVGIISAVIIGLIAGIACYLAVSVVKPRLGYDDSLDAFGVHGVGGTWGALATGLFASKSINSAGADGLFFGNSHQLWIQFVGVVASWLFAAVMTFVILKTVGLFFKLRVSEDEEVQGLDITQHGEDAYSGMVVGVPVNNIQNPADSSSVVITREVSV</sequence>
<keyword evidence="11" id="KW-0732">Signal</keyword>
<evidence type="ECO:0000313" key="14">
    <source>
        <dbReference type="Proteomes" id="UP000187485"/>
    </source>
</evidence>
<gene>
    <name evidence="13" type="ORF">cpu_19870</name>
</gene>
<dbReference type="PANTHER" id="PTHR43029:SF10">
    <property type="entry name" value="AMMONIUM TRANSPORTER MEP2"/>
    <property type="match status" value="1"/>
</dbReference>
<evidence type="ECO:0000259" key="12">
    <source>
        <dbReference type="Pfam" id="PF00909"/>
    </source>
</evidence>
<evidence type="ECO:0000256" key="7">
    <source>
        <dbReference type="ARBA" id="ARBA00023136"/>
    </source>
</evidence>
<feature type="transmembrane region" description="Helical" evidence="10">
    <location>
        <begin position="69"/>
        <end position="87"/>
    </location>
</feature>
<dbReference type="AlphaFoldDB" id="A0A1L8CX48"/>
<dbReference type="FunFam" id="1.10.3430.10:FF:000007">
    <property type="entry name" value="Ammonium transporter"/>
    <property type="match status" value="1"/>
</dbReference>
<protein>
    <recommendedName>
        <fullName evidence="9 10">Ammonium transporter</fullName>
    </recommendedName>
</protein>
<organism evidence="13 14">
    <name type="scientific">Carboxydothermus pertinax</name>
    <dbReference type="NCBI Taxonomy" id="870242"/>
    <lineage>
        <taxon>Bacteria</taxon>
        <taxon>Bacillati</taxon>
        <taxon>Bacillota</taxon>
        <taxon>Clostridia</taxon>
        <taxon>Thermoanaerobacterales</taxon>
        <taxon>Thermoanaerobacteraceae</taxon>
        <taxon>Carboxydothermus</taxon>
    </lineage>
</organism>
<feature type="chain" id="PRO_5013313046" description="Ammonium transporter" evidence="11">
    <location>
        <begin position="26"/>
        <end position="464"/>
    </location>
</feature>
<reference evidence="14" key="1">
    <citation type="submission" date="2016-12" db="EMBL/GenBank/DDBJ databases">
        <title>Draft Genome Sequences od Carboxydothermus pertinax and islandicus, Hydrogenogenic Carboxydotrophic Bacteria.</title>
        <authorList>
            <person name="Fukuyama Y."/>
            <person name="Ohmae K."/>
            <person name="Yoneda Y."/>
            <person name="Yoshida T."/>
            <person name="Sako Y."/>
        </authorList>
    </citation>
    <scope>NUCLEOTIDE SEQUENCE [LARGE SCALE GENOMIC DNA]</scope>
    <source>
        <strain evidence="14">Ug1</strain>
    </source>
</reference>
<keyword evidence="7 10" id="KW-0472">Membrane</keyword>
<evidence type="ECO:0000256" key="4">
    <source>
        <dbReference type="ARBA" id="ARBA00022475"/>
    </source>
</evidence>